<evidence type="ECO:0000256" key="6">
    <source>
        <dbReference type="ARBA" id="ARBA00023004"/>
    </source>
</evidence>
<dbReference type="GO" id="GO:0016151">
    <property type="term" value="F:nickel cation binding"/>
    <property type="evidence" value="ECO:0007669"/>
    <property type="project" value="InterPro"/>
</dbReference>
<keyword evidence="2 9" id="KW-0004">4Fe-4S</keyword>
<proteinExistence type="predicted"/>
<evidence type="ECO:0000256" key="4">
    <source>
        <dbReference type="ARBA" id="ARBA00022723"/>
    </source>
</evidence>
<dbReference type="CDD" id="cd01915">
    <property type="entry name" value="CODH"/>
    <property type="match status" value="1"/>
</dbReference>
<dbReference type="GO" id="GO:0051539">
    <property type="term" value="F:4 iron, 4 sulfur cluster binding"/>
    <property type="evidence" value="ECO:0007669"/>
    <property type="project" value="UniProtKB-UniRule"/>
</dbReference>
<comment type="caution">
    <text evidence="11">The sequence shown here is derived from an EMBL/GenBank/DDBJ whole genome shotgun (WGS) entry which is preliminary data.</text>
</comment>
<evidence type="ECO:0000256" key="3">
    <source>
        <dbReference type="ARBA" id="ARBA00022596"/>
    </source>
</evidence>
<name>A0AAE5H5G7_CLOBE</name>
<dbReference type="PANTHER" id="PTHR30109:SF4">
    <property type="entry name" value="CARBON MONOXIDE DEHYDROGENASE"/>
    <property type="match status" value="1"/>
</dbReference>
<dbReference type="InterPro" id="IPR016099">
    <property type="entry name" value="Prismane-like_a/b-sand"/>
</dbReference>
<protein>
    <recommendedName>
        <fullName evidence="9">Carbon monoxide dehydrogenase</fullName>
        <ecNumber evidence="9">1.2.7.4</ecNumber>
    </recommendedName>
</protein>
<dbReference type="Gene3D" id="1.20.1270.30">
    <property type="match status" value="1"/>
</dbReference>
<dbReference type="RefSeq" id="WP_077854507.1">
    <property type="nucleotide sequence ID" value="NZ_CP107022.1"/>
</dbReference>
<dbReference type="GO" id="GO:0006091">
    <property type="term" value="P:generation of precursor metabolites and energy"/>
    <property type="evidence" value="ECO:0007669"/>
    <property type="project" value="InterPro"/>
</dbReference>
<evidence type="ECO:0000256" key="8">
    <source>
        <dbReference type="ARBA" id="ARBA00048733"/>
    </source>
</evidence>
<feature type="binding site" evidence="10">
    <location>
        <position position="460"/>
    </location>
    <ligand>
        <name>[Ni-4Fe-4S] cluster</name>
        <dbReference type="ChEBI" id="CHEBI:47739"/>
    </ligand>
</feature>
<dbReference type="FunFam" id="3.40.50.2030:FF:000003">
    <property type="entry name" value="Carbon monoxide dehydrogenase"/>
    <property type="match status" value="1"/>
</dbReference>
<feature type="binding site" evidence="10">
    <location>
        <position position="491"/>
    </location>
    <ligand>
        <name>[Ni-4Fe-4S] cluster</name>
        <dbReference type="ChEBI" id="CHEBI:47739"/>
    </ligand>
</feature>
<keyword evidence="7 9" id="KW-0411">Iron-sulfur</keyword>
<feature type="binding site" evidence="10">
    <location>
        <position position="79"/>
    </location>
    <ligand>
        <name>[4Fe-4S] cluster</name>
        <dbReference type="ChEBI" id="CHEBI:49883"/>
        <label>2</label>
    </ligand>
</feature>
<evidence type="ECO:0000256" key="10">
    <source>
        <dbReference type="PIRSR" id="PIRSR005023-1"/>
    </source>
</evidence>
<keyword evidence="5 9" id="KW-0560">Oxidoreductase</keyword>
<dbReference type="InterPro" id="IPR010047">
    <property type="entry name" value="CODH"/>
</dbReference>
<dbReference type="EC" id="1.2.7.4" evidence="9"/>
<comment type="cofactor">
    <cofactor evidence="1">
        <name>[4Fe-4S] cluster</name>
        <dbReference type="ChEBI" id="CHEBI:49883"/>
    </cofactor>
</comment>
<dbReference type="InterPro" id="IPR016101">
    <property type="entry name" value="CO_DH_a-bundle"/>
</dbReference>
<evidence type="ECO:0000256" key="2">
    <source>
        <dbReference type="ARBA" id="ARBA00022485"/>
    </source>
</evidence>
<dbReference type="PIRSF" id="PIRSF005023">
    <property type="entry name" value="CODH"/>
    <property type="match status" value="1"/>
</dbReference>
<dbReference type="Proteomes" id="UP000822184">
    <property type="component" value="Unassembled WGS sequence"/>
</dbReference>
<keyword evidence="4 9" id="KW-0479">Metal-binding</keyword>
<dbReference type="SUPFAM" id="SSF56821">
    <property type="entry name" value="Prismane protein-like"/>
    <property type="match status" value="1"/>
</dbReference>
<dbReference type="Gene3D" id="3.40.50.2030">
    <property type="match status" value="2"/>
</dbReference>
<dbReference type="AlphaFoldDB" id="A0AAE5H5G7"/>
<dbReference type="EMBL" id="JABTDW010000001">
    <property type="protein sequence ID" value="NSB14368.1"/>
    <property type="molecule type" value="Genomic_DNA"/>
</dbReference>
<evidence type="ECO:0000256" key="7">
    <source>
        <dbReference type="ARBA" id="ARBA00023014"/>
    </source>
</evidence>
<keyword evidence="6 9" id="KW-0408">Iron</keyword>
<comment type="catalytic activity">
    <reaction evidence="8 9">
        <text>CO + 2 oxidized [2Fe-2S]-[ferredoxin] + H2O = 2 reduced [2Fe-2S]-[ferredoxin] + CO2 + 2 H(+)</text>
        <dbReference type="Rhea" id="RHEA:21040"/>
        <dbReference type="Rhea" id="RHEA-COMP:10000"/>
        <dbReference type="Rhea" id="RHEA-COMP:10001"/>
        <dbReference type="ChEBI" id="CHEBI:15377"/>
        <dbReference type="ChEBI" id="CHEBI:15378"/>
        <dbReference type="ChEBI" id="CHEBI:16526"/>
        <dbReference type="ChEBI" id="CHEBI:17245"/>
        <dbReference type="ChEBI" id="CHEBI:33737"/>
        <dbReference type="ChEBI" id="CHEBI:33738"/>
        <dbReference type="EC" id="1.2.7.4"/>
    </reaction>
</comment>
<feature type="binding site" evidence="10">
    <location>
        <position position="533"/>
    </location>
    <ligand>
        <name>[Ni-4Fe-4S] cluster</name>
        <dbReference type="ChEBI" id="CHEBI:47739"/>
    </ligand>
</feature>
<evidence type="ECO:0000313" key="11">
    <source>
        <dbReference type="EMBL" id="NSB14368.1"/>
    </source>
</evidence>
<evidence type="ECO:0000256" key="9">
    <source>
        <dbReference type="PIRNR" id="PIRNR005023"/>
    </source>
</evidence>
<feature type="binding site" evidence="10">
    <location>
        <position position="58"/>
    </location>
    <ligand>
        <name>[4Fe-4S] cluster</name>
        <dbReference type="ChEBI" id="CHEBI:49883"/>
        <label>2</label>
    </ligand>
</feature>
<dbReference type="InterPro" id="IPR011254">
    <property type="entry name" value="Prismane-like_sf"/>
</dbReference>
<dbReference type="PANTHER" id="PTHR30109">
    <property type="entry name" value="HYDROXYLAMINE REDUCTASE"/>
    <property type="match status" value="1"/>
</dbReference>
<dbReference type="GO" id="GO:0004601">
    <property type="term" value="F:peroxidase activity"/>
    <property type="evidence" value="ECO:0007669"/>
    <property type="project" value="TreeGrafter"/>
</dbReference>
<evidence type="ECO:0000256" key="1">
    <source>
        <dbReference type="ARBA" id="ARBA00001966"/>
    </source>
</evidence>
<feature type="binding site" evidence="10">
    <location>
        <position position="66"/>
    </location>
    <ligand>
        <name>[4Fe-4S] cluster</name>
        <dbReference type="ChEBI" id="CHEBI:49883"/>
        <label>2</label>
    </ligand>
</feature>
<dbReference type="InterPro" id="IPR004137">
    <property type="entry name" value="HCP/CODH"/>
</dbReference>
<dbReference type="Pfam" id="PF03063">
    <property type="entry name" value="Prismane"/>
    <property type="match status" value="1"/>
</dbReference>
<evidence type="ECO:0000313" key="12">
    <source>
        <dbReference type="Proteomes" id="UP000822184"/>
    </source>
</evidence>
<feature type="binding site" evidence="10">
    <location>
        <position position="49"/>
    </location>
    <ligand>
        <name>[4Fe-4S] cluster</name>
        <dbReference type="ChEBI" id="CHEBI:49883"/>
        <label>1</label>
        <note>ligand shared between dimeric partners</note>
    </ligand>
</feature>
<organism evidence="11 12">
    <name type="scientific">Clostridium beijerinckii</name>
    <name type="common">Clostridium MP</name>
    <dbReference type="NCBI Taxonomy" id="1520"/>
    <lineage>
        <taxon>Bacteria</taxon>
        <taxon>Bacillati</taxon>
        <taxon>Bacillota</taxon>
        <taxon>Clostridia</taxon>
        <taxon>Eubacteriales</taxon>
        <taxon>Clostridiaceae</taxon>
        <taxon>Clostridium</taxon>
    </lineage>
</organism>
<dbReference type="NCBIfam" id="TIGR01702">
    <property type="entry name" value="CO_DH_cata"/>
    <property type="match status" value="1"/>
</dbReference>
<sequence length="642" mass="70066">MSEKMLEELEGFNGRVSYHDSVEEMVKRIRADKLSNVFDRYASQEKIRCSFCLKGVSCQLCSNGPCRINEKGGQEKGVCGIDPNAMAMRNFLLKNIMGAGTYSHHAYEAFRTLKATGEGKTPFKITDVDKLKWMCEKVGIDTNQEVNKMAIDLAVLLEDQQKIDSEDKNVMVEAFAPKKRKEIWRKLAIYPAGTVHEEQNCVASCLTNVDGSHVSLAMKALRLGIATIYNTQIGLEMVQDILFGTPTPHEVNMDLGIMDPDYVNVVFNGHQPWPGVATILKARTKEVQDMAKAAGAKGLRIVGSIETGQELLQRFEMDEVFVGHMGNWLTIEPLLATGTVDVFAMEENCSPPAIDMYAEKYQVTLVSVSTIIDLPGIEHKIPYEPSEVDKMADKLIELAIENFKKRKERKIEPLVPKKTQKAIAGFSTEAVLGALGNKLDPLVDVIAAGKIKGVVALANCSTLRNGPQDSMTINLTKELIKRDILVVSGGCGNHALEVAGLCTVEAANEMAGEGLKEVCNLLKIPPVLSFGTCTDTGRISMLVTALADHLDVDVADLPIAVTAPEWMEQKATIDGIFALAYGTYTHLSPTPFMTGAPQLVELLTEKAKDVTGGKIALGDNPVEVAENIEAHIIAKRKSMGLS</sequence>
<evidence type="ECO:0000256" key="5">
    <source>
        <dbReference type="ARBA" id="ARBA00023002"/>
    </source>
</evidence>
<gene>
    <name evidence="11" type="ORF">BCD95_002627</name>
</gene>
<reference evidence="11" key="1">
    <citation type="submission" date="2020-06" db="EMBL/GenBank/DDBJ databases">
        <title>Genomic insights into acetone-butanol-ethanol (ABE) fermentation by sequencing solventogenic clostridia strains.</title>
        <authorList>
            <person name="Brown S."/>
        </authorList>
    </citation>
    <scope>NUCLEOTIDE SEQUENCE</scope>
    <source>
        <strain evidence="11">DJ123</strain>
    </source>
</reference>
<feature type="binding site" evidence="10">
    <location>
        <position position="61"/>
    </location>
    <ligand>
        <name>[4Fe-4S] cluster</name>
        <dbReference type="ChEBI" id="CHEBI:49883"/>
        <label>2</label>
    </ligand>
</feature>
<accession>A0AAE5H5G7</accession>
<feature type="binding site" evidence="10">
    <location>
        <position position="270"/>
    </location>
    <ligand>
        <name>[Ni-4Fe-4S] cluster</name>
        <dbReference type="ChEBI" id="CHEBI:47739"/>
    </ligand>
</feature>
<dbReference type="GO" id="GO:0043885">
    <property type="term" value="F:anaerobic carbon-monoxide dehydrogenase activity"/>
    <property type="evidence" value="ECO:0007669"/>
    <property type="project" value="UniProtKB-UniRule"/>
</dbReference>
<keyword evidence="3 10" id="KW-0533">Nickel</keyword>
<dbReference type="GO" id="GO:0050418">
    <property type="term" value="F:hydroxylamine reductase activity"/>
    <property type="evidence" value="ECO:0007669"/>
    <property type="project" value="TreeGrafter"/>
</dbReference>
<dbReference type="GO" id="GO:0042542">
    <property type="term" value="P:response to hydrogen peroxide"/>
    <property type="evidence" value="ECO:0007669"/>
    <property type="project" value="TreeGrafter"/>
</dbReference>
<feature type="binding site" evidence="10">
    <location>
        <position position="349"/>
    </location>
    <ligand>
        <name>[Ni-4Fe-4S] cluster</name>
        <dbReference type="ChEBI" id="CHEBI:47739"/>
    </ligand>
</feature>